<dbReference type="AlphaFoldDB" id="A0A8D8DWB7"/>
<proteinExistence type="predicted"/>
<organism evidence="1">
    <name type="scientific">Culex pipiens</name>
    <name type="common">House mosquito</name>
    <dbReference type="NCBI Taxonomy" id="7175"/>
    <lineage>
        <taxon>Eukaryota</taxon>
        <taxon>Metazoa</taxon>
        <taxon>Ecdysozoa</taxon>
        <taxon>Arthropoda</taxon>
        <taxon>Hexapoda</taxon>
        <taxon>Insecta</taxon>
        <taxon>Pterygota</taxon>
        <taxon>Neoptera</taxon>
        <taxon>Endopterygota</taxon>
        <taxon>Diptera</taxon>
        <taxon>Nematocera</taxon>
        <taxon>Culicoidea</taxon>
        <taxon>Culicidae</taxon>
        <taxon>Culicinae</taxon>
        <taxon>Culicini</taxon>
        <taxon>Culex</taxon>
        <taxon>Culex</taxon>
    </lineage>
</organism>
<sequence length="102" mass="11313">MCCCNRTAGHQGPDIVISTTLITLDSSLPKRATPSKEANGKECQCLHNRWTRSDFRRASLVAGLLRGRIAIAIGTAHEFLRRRLRAGSKVGRLRIRPCRLAC</sequence>
<protein>
    <submittedName>
        <fullName evidence="1">(northern house mosquito) hypothetical protein</fullName>
    </submittedName>
</protein>
<evidence type="ECO:0000313" key="1">
    <source>
        <dbReference type="EMBL" id="CAG6519872.1"/>
    </source>
</evidence>
<name>A0A8D8DWB7_CULPI</name>
<dbReference type="EMBL" id="HBUE01180367">
    <property type="protein sequence ID" value="CAG6519872.1"/>
    <property type="molecule type" value="Transcribed_RNA"/>
</dbReference>
<reference evidence="1" key="1">
    <citation type="submission" date="2021-05" db="EMBL/GenBank/DDBJ databases">
        <authorList>
            <person name="Alioto T."/>
            <person name="Alioto T."/>
            <person name="Gomez Garrido J."/>
        </authorList>
    </citation>
    <scope>NUCLEOTIDE SEQUENCE</scope>
</reference>
<accession>A0A8D8DWB7</accession>
<dbReference type="EMBL" id="HBUE01285967">
    <property type="protein sequence ID" value="CAG6571432.1"/>
    <property type="molecule type" value="Transcribed_RNA"/>
</dbReference>